<gene>
    <name evidence="1" type="ORF">N482_21370</name>
</gene>
<dbReference type="AlphaFoldDB" id="A0A166XAX6"/>
<dbReference type="OrthoDB" id="7030601at2"/>
<name>A0A166XAX6_9GAMM</name>
<reference evidence="1 2" key="1">
    <citation type="submission" date="2013-07" db="EMBL/GenBank/DDBJ databases">
        <title>Comparative Genomic and Metabolomic Analysis of Twelve Strains of Pseudoalteromonas luteoviolacea.</title>
        <authorList>
            <person name="Vynne N.G."/>
            <person name="Mansson M."/>
            <person name="Gram L."/>
        </authorList>
    </citation>
    <scope>NUCLEOTIDE SEQUENCE [LARGE SCALE GENOMIC DNA]</scope>
    <source>
        <strain evidence="1 2">NCIMB 1942</strain>
    </source>
</reference>
<evidence type="ECO:0000313" key="1">
    <source>
        <dbReference type="EMBL" id="KZN39876.1"/>
    </source>
</evidence>
<organism evidence="1 2">
    <name type="scientific">Pseudoalteromonas luteoviolacea NCIMB 1942</name>
    <dbReference type="NCBI Taxonomy" id="1365253"/>
    <lineage>
        <taxon>Bacteria</taxon>
        <taxon>Pseudomonadati</taxon>
        <taxon>Pseudomonadota</taxon>
        <taxon>Gammaproteobacteria</taxon>
        <taxon>Alteromonadales</taxon>
        <taxon>Pseudoalteromonadaceae</taxon>
        <taxon>Pseudoalteromonas</taxon>
    </lineage>
</organism>
<comment type="caution">
    <text evidence="1">The sequence shown here is derived from an EMBL/GenBank/DDBJ whole genome shotgun (WGS) entry which is preliminary data.</text>
</comment>
<dbReference type="Proteomes" id="UP000076587">
    <property type="component" value="Unassembled WGS sequence"/>
</dbReference>
<accession>A0A166XAX6</accession>
<sequence>MQIECPSCATDNKIEFGENIVCSECKESFAGHSYKKFKKPILSATTALFIGAFGTYKADQIFFEDQRYPLNVEYELIDSCVNSSRILMNSYRHVEKTQACVCALEKTMEVISYKELKKSESEFLTRFRSSLTSCN</sequence>
<dbReference type="RefSeq" id="WP_063379435.1">
    <property type="nucleotide sequence ID" value="NZ_AUXT01000226.1"/>
</dbReference>
<evidence type="ECO:0000313" key="2">
    <source>
        <dbReference type="Proteomes" id="UP000076587"/>
    </source>
</evidence>
<dbReference type="EMBL" id="AUXT01000226">
    <property type="protein sequence ID" value="KZN39876.1"/>
    <property type="molecule type" value="Genomic_DNA"/>
</dbReference>
<protein>
    <submittedName>
        <fullName evidence="1">Uncharacterized protein</fullName>
    </submittedName>
</protein>
<dbReference type="PATRIC" id="fig|1365253.3.peg.5237"/>
<proteinExistence type="predicted"/>